<evidence type="ECO:0000256" key="6">
    <source>
        <dbReference type="ARBA" id="ARBA00022989"/>
    </source>
</evidence>
<reference evidence="10" key="1">
    <citation type="journal article" date="2021" name="Open Biol.">
        <title>Shared evolutionary footprints suggest mitochondrial oxidative damage underlies multiple complex I losses in fungi.</title>
        <authorList>
            <person name="Schikora-Tamarit M.A."/>
            <person name="Marcet-Houben M."/>
            <person name="Nosek J."/>
            <person name="Gabaldon T."/>
        </authorList>
    </citation>
    <scope>NUCLEOTIDE SEQUENCE</scope>
    <source>
        <strain evidence="10">CBS2887</strain>
    </source>
</reference>
<sequence>MSFFNSSEKNEKRTTFITQEDPIDAHTTGEIETTELKESRHIINDGHSINHETTHRSLSSRNMNFIAIGGTIGTALFVSISGGLAKGGPLSLLLAYTIWTSVIFAVATCMGEMVSYLPIGSPFVQMAGRCVDDAYEFAVGFTYWIMVSTYIPFEITSVNGMIHFWRDDYSPAIVICLQIFIYTCLNCLSVKYYGASEFYLSIGKILLAFMLMMFTFVTMCGGNPKHDAFGFRYWRNPGPMAEYLSTGSMGRFHGFMACMNFSCFTIAGPDSLSMIAGECGEETRKVVARCFKTVVFRLVAFYIIGALSVGILLAYNDPTLLTLRASGQTGNGVYSPYVIAMNNLGIKGLPQLVNALCVTSAFSAGNSFVFCSSRSLYGLALRGHAPKALAYCTKRGVPIYCVGIAFMWAALSLLQLGSSTGQVLDWLINLCTGAQTLTFFFMACTYIGFWRACNAQNIDRSQFRYRAWGQPYTAIYAIIMGAIMVVASGYTVFLPGNWNVGDFFTYYLSPILALFLFICYKLIRNTKFVKPEEADLITGLAEIEEHELKWLAEQESKQTDTKASKIISWIL</sequence>
<dbReference type="AlphaFoldDB" id="A0A9P8TQ91"/>
<dbReference type="InterPro" id="IPR004841">
    <property type="entry name" value="AA-permease/SLC12A_dom"/>
</dbReference>
<dbReference type="OrthoDB" id="10062876at2759"/>
<dbReference type="InterPro" id="IPR050524">
    <property type="entry name" value="APC_YAT"/>
</dbReference>
<evidence type="ECO:0000256" key="7">
    <source>
        <dbReference type="ARBA" id="ARBA00023136"/>
    </source>
</evidence>
<feature type="transmembrane region" description="Helical" evidence="8">
    <location>
        <begin position="504"/>
        <end position="523"/>
    </location>
</feature>
<evidence type="ECO:0000313" key="11">
    <source>
        <dbReference type="Proteomes" id="UP000774326"/>
    </source>
</evidence>
<feature type="transmembrane region" description="Helical" evidence="8">
    <location>
        <begin position="397"/>
        <end position="414"/>
    </location>
</feature>
<keyword evidence="7 8" id="KW-0472">Membrane</keyword>
<comment type="subcellular location">
    <subcellularLocation>
        <location evidence="1">Membrane</location>
        <topology evidence="1">Multi-pass membrane protein</topology>
    </subcellularLocation>
</comment>
<keyword evidence="6 8" id="KW-1133">Transmembrane helix</keyword>
<feature type="transmembrane region" description="Helical" evidence="8">
    <location>
        <begin position="65"/>
        <end position="85"/>
    </location>
</feature>
<proteinExistence type="inferred from homology"/>
<evidence type="ECO:0000313" key="10">
    <source>
        <dbReference type="EMBL" id="KAH3687226.1"/>
    </source>
</evidence>
<name>A0A9P8TQ91_WICPI</name>
<feature type="transmembrane region" description="Helical" evidence="8">
    <location>
        <begin position="294"/>
        <end position="315"/>
    </location>
</feature>
<dbReference type="PANTHER" id="PTHR43341:SF15">
    <property type="entry name" value="GENERAL AMINO ACID PERMEASE AGP2"/>
    <property type="match status" value="1"/>
</dbReference>
<keyword evidence="5" id="KW-0029">Amino-acid transport</keyword>
<feature type="transmembrane region" description="Helical" evidence="8">
    <location>
        <begin position="92"/>
        <end position="114"/>
    </location>
</feature>
<feature type="transmembrane region" description="Helical" evidence="8">
    <location>
        <begin position="471"/>
        <end position="492"/>
    </location>
</feature>
<dbReference type="EMBL" id="JAEUBG010000915">
    <property type="protein sequence ID" value="KAH3687226.1"/>
    <property type="molecule type" value="Genomic_DNA"/>
</dbReference>
<dbReference type="PROSITE" id="PS00218">
    <property type="entry name" value="AMINO_ACID_PERMEASE_1"/>
    <property type="match status" value="1"/>
</dbReference>
<dbReference type="Gene3D" id="1.20.1740.10">
    <property type="entry name" value="Amino acid/polyamine transporter I"/>
    <property type="match status" value="1"/>
</dbReference>
<evidence type="ECO:0000256" key="1">
    <source>
        <dbReference type="ARBA" id="ARBA00004141"/>
    </source>
</evidence>
<feature type="transmembrane region" description="Helical" evidence="8">
    <location>
        <begin position="426"/>
        <end position="450"/>
    </location>
</feature>
<protein>
    <recommendedName>
        <fullName evidence="9">Amino acid permease/ SLC12A domain-containing protein</fullName>
    </recommendedName>
</protein>
<evidence type="ECO:0000259" key="9">
    <source>
        <dbReference type="Pfam" id="PF00324"/>
    </source>
</evidence>
<feature type="transmembrane region" description="Helical" evidence="8">
    <location>
        <begin position="172"/>
        <end position="192"/>
    </location>
</feature>
<evidence type="ECO:0000256" key="2">
    <source>
        <dbReference type="ARBA" id="ARBA00006983"/>
    </source>
</evidence>
<feature type="transmembrane region" description="Helical" evidence="8">
    <location>
        <begin position="134"/>
        <end position="151"/>
    </location>
</feature>
<comment type="similarity">
    <text evidence="2">Belongs to the amino acid-polyamine-organocation (APC) superfamily. YAT (TC 2.A.3.10) family.</text>
</comment>
<comment type="caution">
    <text evidence="10">The sequence shown here is derived from an EMBL/GenBank/DDBJ whole genome shotgun (WGS) entry which is preliminary data.</text>
</comment>
<dbReference type="Pfam" id="PF00324">
    <property type="entry name" value="AA_permease"/>
    <property type="match status" value="1"/>
</dbReference>
<dbReference type="PIRSF" id="PIRSF006060">
    <property type="entry name" value="AA_transporter"/>
    <property type="match status" value="1"/>
</dbReference>
<reference evidence="10" key="2">
    <citation type="submission" date="2021-01" db="EMBL/GenBank/DDBJ databases">
        <authorList>
            <person name="Schikora-Tamarit M.A."/>
        </authorList>
    </citation>
    <scope>NUCLEOTIDE SEQUENCE</scope>
    <source>
        <strain evidence="10">CBS2887</strain>
    </source>
</reference>
<accession>A0A9P8TQ91</accession>
<evidence type="ECO:0000256" key="3">
    <source>
        <dbReference type="ARBA" id="ARBA00022448"/>
    </source>
</evidence>
<feature type="domain" description="Amino acid permease/ SLC12A" evidence="9">
    <location>
        <begin position="65"/>
        <end position="528"/>
    </location>
</feature>
<evidence type="ECO:0000256" key="5">
    <source>
        <dbReference type="ARBA" id="ARBA00022970"/>
    </source>
</evidence>
<feature type="transmembrane region" description="Helical" evidence="8">
    <location>
        <begin position="198"/>
        <end position="217"/>
    </location>
</feature>
<gene>
    <name evidence="10" type="ORF">WICPIJ_001782</name>
</gene>
<dbReference type="GO" id="GO:0016020">
    <property type="term" value="C:membrane"/>
    <property type="evidence" value="ECO:0007669"/>
    <property type="project" value="UniProtKB-SubCell"/>
</dbReference>
<dbReference type="PANTHER" id="PTHR43341">
    <property type="entry name" value="AMINO ACID PERMEASE"/>
    <property type="match status" value="1"/>
</dbReference>
<dbReference type="GO" id="GO:0015171">
    <property type="term" value="F:amino acid transmembrane transporter activity"/>
    <property type="evidence" value="ECO:0007669"/>
    <property type="project" value="TreeGrafter"/>
</dbReference>
<evidence type="ECO:0000256" key="4">
    <source>
        <dbReference type="ARBA" id="ARBA00022692"/>
    </source>
</evidence>
<dbReference type="Proteomes" id="UP000774326">
    <property type="component" value="Unassembled WGS sequence"/>
</dbReference>
<keyword evidence="3" id="KW-0813">Transport</keyword>
<keyword evidence="4 8" id="KW-0812">Transmembrane</keyword>
<evidence type="ECO:0000256" key="8">
    <source>
        <dbReference type="SAM" id="Phobius"/>
    </source>
</evidence>
<organism evidence="10 11">
    <name type="scientific">Wickerhamomyces pijperi</name>
    <name type="common">Yeast</name>
    <name type="synonym">Pichia pijperi</name>
    <dbReference type="NCBI Taxonomy" id="599730"/>
    <lineage>
        <taxon>Eukaryota</taxon>
        <taxon>Fungi</taxon>
        <taxon>Dikarya</taxon>
        <taxon>Ascomycota</taxon>
        <taxon>Saccharomycotina</taxon>
        <taxon>Saccharomycetes</taxon>
        <taxon>Phaffomycetales</taxon>
        <taxon>Wickerhamomycetaceae</taxon>
        <taxon>Wickerhamomyces</taxon>
    </lineage>
</organism>
<keyword evidence="11" id="KW-1185">Reference proteome</keyword>
<dbReference type="InterPro" id="IPR004840">
    <property type="entry name" value="Amino_acid_permease_CS"/>
</dbReference>